<evidence type="ECO:0000256" key="1">
    <source>
        <dbReference type="ARBA" id="ARBA00000085"/>
    </source>
</evidence>
<evidence type="ECO:0000256" key="6">
    <source>
        <dbReference type="ARBA" id="ARBA00022679"/>
    </source>
</evidence>
<feature type="transmembrane region" description="Helical" evidence="13">
    <location>
        <begin position="365"/>
        <end position="383"/>
    </location>
</feature>
<keyword evidence="10" id="KW-0902">Two-component regulatory system</keyword>
<evidence type="ECO:0000256" key="7">
    <source>
        <dbReference type="ARBA" id="ARBA00022741"/>
    </source>
</evidence>
<evidence type="ECO:0000256" key="10">
    <source>
        <dbReference type="ARBA" id="ARBA00023012"/>
    </source>
</evidence>
<evidence type="ECO:0000256" key="12">
    <source>
        <dbReference type="SAM" id="Coils"/>
    </source>
</evidence>
<accession>A0ABZ0K232</accession>
<feature type="coiled-coil region" evidence="12">
    <location>
        <begin position="596"/>
        <end position="623"/>
    </location>
</feature>
<keyword evidence="12" id="KW-0175">Coiled coil</keyword>
<keyword evidence="7" id="KW-0547">Nucleotide-binding</keyword>
<keyword evidence="16" id="KW-1185">Reference proteome</keyword>
<evidence type="ECO:0000256" key="11">
    <source>
        <dbReference type="ARBA" id="ARBA00023136"/>
    </source>
</evidence>
<protein>
    <recommendedName>
        <fullName evidence="3">histidine kinase</fullName>
        <ecNumber evidence="3">2.7.13.3</ecNumber>
    </recommendedName>
</protein>
<organism evidence="15 16">
    <name type="scientific">Shewanella youngdeokensis</name>
    <dbReference type="NCBI Taxonomy" id="2999068"/>
    <lineage>
        <taxon>Bacteria</taxon>
        <taxon>Pseudomonadati</taxon>
        <taxon>Pseudomonadota</taxon>
        <taxon>Gammaproteobacteria</taxon>
        <taxon>Alteromonadales</taxon>
        <taxon>Shewanellaceae</taxon>
        <taxon>Shewanella</taxon>
    </lineage>
</organism>
<evidence type="ECO:0000313" key="15">
    <source>
        <dbReference type="EMBL" id="WOT06589.1"/>
    </source>
</evidence>
<dbReference type="RefSeq" id="WP_310470861.1">
    <property type="nucleotide sequence ID" value="NZ_CP136522.1"/>
</dbReference>
<dbReference type="InterPro" id="IPR000014">
    <property type="entry name" value="PAS"/>
</dbReference>
<evidence type="ECO:0000256" key="9">
    <source>
        <dbReference type="ARBA" id="ARBA00022840"/>
    </source>
</evidence>
<evidence type="ECO:0000259" key="14">
    <source>
        <dbReference type="PROSITE" id="PS50112"/>
    </source>
</evidence>
<dbReference type="NCBIfam" id="TIGR00229">
    <property type="entry name" value="sensory_box"/>
    <property type="match status" value="1"/>
</dbReference>
<dbReference type="PROSITE" id="PS50112">
    <property type="entry name" value="PAS"/>
    <property type="match status" value="1"/>
</dbReference>
<keyword evidence="11 13" id="KW-0472">Membrane</keyword>
<dbReference type="CDD" id="cd12913">
    <property type="entry name" value="PDC1_MCP_like"/>
    <property type="match status" value="1"/>
</dbReference>
<keyword evidence="9" id="KW-0067">ATP-binding</keyword>
<dbReference type="Gene3D" id="6.10.340.10">
    <property type="match status" value="1"/>
</dbReference>
<dbReference type="InterPro" id="IPR035965">
    <property type="entry name" value="PAS-like_dom_sf"/>
</dbReference>
<dbReference type="EC" id="2.7.13.3" evidence="3"/>
<dbReference type="InterPro" id="IPR013656">
    <property type="entry name" value="PAS_4"/>
</dbReference>
<evidence type="ECO:0000256" key="8">
    <source>
        <dbReference type="ARBA" id="ARBA00022777"/>
    </source>
</evidence>
<evidence type="ECO:0000256" key="3">
    <source>
        <dbReference type="ARBA" id="ARBA00012438"/>
    </source>
</evidence>
<evidence type="ECO:0000256" key="5">
    <source>
        <dbReference type="ARBA" id="ARBA00022553"/>
    </source>
</evidence>
<evidence type="ECO:0000256" key="2">
    <source>
        <dbReference type="ARBA" id="ARBA00004651"/>
    </source>
</evidence>
<dbReference type="InterPro" id="IPR003594">
    <property type="entry name" value="HATPase_dom"/>
</dbReference>
<dbReference type="Pfam" id="PF22673">
    <property type="entry name" value="MCP-like_PDC_1"/>
    <property type="match status" value="1"/>
</dbReference>
<evidence type="ECO:0000313" key="16">
    <source>
        <dbReference type="Proteomes" id="UP001529491"/>
    </source>
</evidence>
<comment type="subcellular location">
    <subcellularLocation>
        <location evidence="2">Cell membrane</location>
        <topology evidence="2">Multi-pass membrane protein</topology>
    </subcellularLocation>
</comment>
<evidence type="ECO:0000256" key="4">
    <source>
        <dbReference type="ARBA" id="ARBA00022475"/>
    </source>
</evidence>
<keyword evidence="13" id="KW-0812">Transmembrane</keyword>
<gene>
    <name evidence="15" type="ORF">RGE70_07460</name>
</gene>
<keyword evidence="6" id="KW-0808">Transferase</keyword>
<dbReference type="PANTHER" id="PTHR45528:SF1">
    <property type="entry name" value="SENSOR HISTIDINE KINASE CPXA"/>
    <property type="match status" value="1"/>
</dbReference>
<dbReference type="EMBL" id="CP136522">
    <property type="protein sequence ID" value="WOT06589.1"/>
    <property type="molecule type" value="Genomic_DNA"/>
</dbReference>
<dbReference type="CDD" id="cd00130">
    <property type="entry name" value="PAS"/>
    <property type="match status" value="1"/>
</dbReference>
<name>A0ABZ0K232_9GAMM</name>
<comment type="catalytic activity">
    <reaction evidence="1">
        <text>ATP + protein L-histidine = ADP + protein N-phospho-L-histidine.</text>
        <dbReference type="EC" id="2.7.13.3"/>
    </reaction>
</comment>
<dbReference type="Proteomes" id="UP001529491">
    <property type="component" value="Chromosome"/>
</dbReference>
<dbReference type="SUPFAM" id="SSF55785">
    <property type="entry name" value="PYP-like sensor domain (PAS domain)"/>
    <property type="match status" value="1"/>
</dbReference>
<dbReference type="Pfam" id="PF02518">
    <property type="entry name" value="HATPase_c"/>
    <property type="match status" value="1"/>
</dbReference>
<dbReference type="SMART" id="SM00091">
    <property type="entry name" value="PAS"/>
    <property type="match status" value="1"/>
</dbReference>
<keyword evidence="4" id="KW-1003">Cell membrane</keyword>
<proteinExistence type="predicted"/>
<dbReference type="Gene3D" id="3.30.450.20">
    <property type="entry name" value="PAS domain"/>
    <property type="match status" value="2"/>
</dbReference>
<dbReference type="PANTHER" id="PTHR45528">
    <property type="entry name" value="SENSOR HISTIDINE KINASE CPXA"/>
    <property type="match status" value="1"/>
</dbReference>
<evidence type="ECO:0000256" key="13">
    <source>
        <dbReference type="SAM" id="Phobius"/>
    </source>
</evidence>
<dbReference type="InterPro" id="IPR050398">
    <property type="entry name" value="HssS/ArlS-like"/>
</dbReference>
<dbReference type="Pfam" id="PF08448">
    <property type="entry name" value="PAS_4"/>
    <property type="match status" value="1"/>
</dbReference>
<keyword evidence="8" id="KW-0418">Kinase</keyword>
<sequence>MKFMFIQLLVAAIIIMTSVWFLKSIETHRLIDNQQSLNIKTGKAITATLQQKTNRIENLAVSISALGELYRDTPTLLDGSIPALLNPLGHEDVILGGGIWPDPNAFDNDIRKYSHFWARSESGQLVKIDDYNEQKSPGYHNESWYAPSKYFPTDTTYWSKSYVDPFTQIPMVTASVPMWSNHQFIGVSTVDIALANLHNFFKTALTGQRGYVFALDQQNRLLSYPDIALNAPEDIATKELLLPFADFAELNGSFKPLQQKVEQIDAEFIQQAEIDKAYTTEQLIKVTEKFPSHEQAKLTAIINQNAKQKLVTAQLIGTVELKDDPVFNEPVIVTLFLMPGTYWKVILVTPITAIEASVESMTESIGLYLVAIQIFALMLLFIVQNKLFINPITRMVNALNNSNSAMIELESNGRTDEIGLLAKAFSSRTQQLEIALSSLDATNLALENQLEVQQLAQTDLKESKEQLNLILNSAHNLIFIKSVEGELTLVNDQFCQVAGLQRNDILGVKVHLVLPSEVSRINNDYDKQVIENKQELSYEQKIKKDRELHTYLVTKFPILDSQQQVVSVGTIAFDISETKSIELENKAQFEKLIQDNNDSTAIIKKLKQANLQLKNESIQTRSQLNKEINYEKVILDNQALYPNLIASLVKPIFREQDELAANAYRFSNGDLDFTDISQELAQQTERLRHLEYLLSAQGSSAKPIDLVQLLEHITALLQPKLAELNIVIESQTDKRLIVDGIHWHYLLMLYRIVSNTVTDAFEFHQKNKRIKVVLQKHNNDIEITVYDNGKGLPTALLDQLQQQILENEVSGSLTTLSVWLKSEFNGKLQITTLAVEEQYTTAVSCAVSIS</sequence>
<reference evidence="15 16" key="1">
    <citation type="submission" date="2023-10" db="EMBL/GenBank/DDBJ databases">
        <title>Complete genome sequence of Shewanella sp. DAU334.</title>
        <authorList>
            <person name="Lee Y.-S."/>
            <person name="Jeong H.-R."/>
            <person name="Hwang E.-J."/>
            <person name="Choi Y.-L."/>
            <person name="Kim G.-D."/>
        </authorList>
    </citation>
    <scope>NUCLEOTIDE SEQUENCE [LARGE SCALE GENOMIC DNA]</scope>
    <source>
        <strain evidence="15 16">DAU334</strain>
    </source>
</reference>
<dbReference type="InterPro" id="IPR036890">
    <property type="entry name" value="HATPase_C_sf"/>
</dbReference>
<keyword evidence="5" id="KW-0597">Phosphoprotein</keyword>
<keyword evidence="13" id="KW-1133">Transmembrane helix</keyword>
<feature type="domain" description="PAS" evidence="14">
    <location>
        <begin position="463"/>
        <end position="533"/>
    </location>
</feature>
<dbReference type="SUPFAM" id="SSF55874">
    <property type="entry name" value="ATPase domain of HSP90 chaperone/DNA topoisomerase II/histidine kinase"/>
    <property type="match status" value="1"/>
</dbReference>
<dbReference type="Gene3D" id="3.30.565.10">
    <property type="entry name" value="Histidine kinase-like ATPase, C-terminal domain"/>
    <property type="match status" value="1"/>
</dbReference>